<accession>A0A0A8Z9B3</accession>
<organism evidence="2">
    <name type="scientific">Arundo donax</name>
    <name type="common">Giant reed</name>
    <name type="synonym">Donax arundinaceus</name>
    <dbReference type="NCBI Taxonomy" id="35708"/>
    <lineage>
        <taxon>Eukaryota</taxon>
        <taxon>Viridiplantae</taxon>
        <taxon>Streptophyta</taxon>
        <taxon>Embryophyta</taxon>
        <taxon>Tracheophyta</taxon>
        <taxon>Spermatophyta</taxon>
        <taxon>Magnoliopsida</taxon>
        <taxon>Liliopsida</taxon>
        <taxon>Poales</taxon>
        <taxon>Poaceae</taxon>
        <taxon>PACMAD clade</taxon>
        <taxon>Arundinoideae</taxon>
        <taxon>Arundineae</taxon>
        <taxon>Arundo</taxon>
    </lineage>
</organism>
<reference evidence="2" key="1">
    <citation type="submission" date="2014-09" db="EMBL/GenBank/DDBJ databases">
        <authorList>
            <person name="Magalhaes I.L.F."/>
            <person name="Oliveira U."/>
            <person name="Santos F.R."/>
            <person name="Vidigal T.H.D.A."/>
            <person name="Brescovit A.D."/>
            <person name="Santos A.J."/>
        </authorList>
    </citation>
    <scope>NUCLEOTIDE SEQUENCE</scope>
    <source>
        <tissue evidence="2">Shoot tissue taken approximately 20 cm above the soil surface</tissue>
    </source>
</reference>
<sequence length="28" mass="3367">MNDWQLVVFCRQILVTLLLFGSICFFFL</sequence>
<protein>
    <submittedName>
        <fullName evidence="2">Uncharacterized protein</fullName>
    </submittedName>
</protein>
<name>A0A0A8Z9B3_ARUDO</name>
<evidence type="ECO:0000256" key="1">
    <source>
        <dbReference type="SAM" id="Phobius"/>
    </source>
</evidence>
<dbReference type="EMBL" id="GBRH01264580">
    <property type="protein sequence ID" value="JAD33315.1"/>
    <property type="molecule type" value="Transcribed_RNA"/>
</dbReference>
<dbReference type="AlphaFoldDB" id="A0A0A8Z9B3"/>
<keyword evidence="1" id="KW-0472">Membrane</keyword>
<keyword evidence="1" id="KW-1133">Transmembrane helix</keyword>
<keyword evidence="1" id="KW-0812">Transmembrane</keyword>
<proteinExistence type="predicted"/>
<reference evidence="2" key="2">
    <citation type="journal article" date="2015" name="Data Brief">
        <title>Shoot transcriptome of the giant reed, Arundo donax.</title>
        <authorList>
            <person name="Barrero R.A."/>
            <person name="Guerrero F.D."/>
            <person name="Moolhuijzen P."/>
            <person name="Goolsby J.A."/>
            <person name="Tidwell J."/>
            <person name="Bellgard S.E."/>
            <person name="Bellgard M.I."/>
        </authorList>
    </citation>
    <scope>NUCLEOTIDE SEQUENCE</scope>
    <source>
        <tissue evidence="2">Shoot tissue taken approximately 20 cm above the soil surface</tissue>
    </source>
</reference>
<feature type="transmembrane region" description="Helical" evidence="1">
    <location>
        <begin position="6"/>
        <end position="27"/>
    </location>
</feature>
<evidence type="ECO:0000313" key="2">
    <source>
        <dbReference type="EMBL" id="JAD33315.1"/>
    </source>
</evidence>